<dbReference type="Gene3D" id="1.10.260.40">
    <property type="entry name" value="lambda repressor-like DNA-binding domains"/>
    <property type="match status" value="1"/>
</dbReference>
<protein>
    <submittedName>
        <fullName evidence="1">Transcriptional regulator</fullName>
    </submittedName>
</protein>
<comment type="caution">
    <text evidence="1">The sequence shown here is derived from an EMBL/GenBank/DDBJ whole genome shotgun (WGS) entry which is preliminary data.</text>
</comment>
<dbReference type="InterPro" id="IPR010982">
    <property type="entry name" value="Lambda_DNA-bd_dom_sf"/>
</dbReference>
<evidence type="ECO:0000313" key="1">
    <source>
        <dbReference type="EMBL" id="ETK02143.1"/>
    </source>
</evidence>
<gene>
    <name evidence="1" type="ORF">N425_05935</name>
</gene>
<proteinExistence type="predicted"/>
<dbReference type="PATRIC" id="fig|1411148.3.peg.869"/>
<organism evidence="1 2">
    <name type="scientific">Tannerella sp. oral taxon BU063 isolate Cell 2</name>
    <dbReference type="NCBI Taxonomy" id="1411148"/>
    <lineage>
        <taxon>Bacteria</taxon>
        <taxon>Pseudomonadati</taxon>
        <taxon>Bacteroidota</taxon>
        <taxon>Bacteroidia</taxon>
        <taxon>Bacteroidales</taxon>
        <taxon>Tannerellaceae</taxon>
        <taxon>Tannerella</taxon>
    </lineage>
</organism>
<reference evidence="1 2" key="1">
    <citation type="submission" date="2013-11" db="EMBL/GenBank/DDBJ databases">
        <title>Single cell genomics of uncultured Tannerella BU063 (oral taxon 286).</title>
        <authorList>
            <person name="Beall C.J."/>
            <person name="Campbell A.G."/>
            <person name="Griffen A.L."/>
            <person name="Podar M."/>
            <person name="Leys E.J."/>
        </authorList>
    </citation>
    <scope>NUCLEOTIDE SEQUENCE [LARGE SCALE GENOMIC DNA]</scope>
    <source>
        <strain evidence="1">Cell 2</strain>
    </source>
</reference>
<dbReference type="Proteomes" id="UP000018837">
    <property type="component" value="Unassembled WGS sequence"/>
</dbReference>
<sequence length="65" mass="7431">MGQKKEHSNLIKEHLKKRGFTQTWLAKELGMSFSITNAYVHNCKQPNLTLYQDLPTGLVAPTFLL</sequence>
<dbReference type="SUPFAM" id="SSF47413">
    <property type="entry name" value="lambda repressor-like DNA-binding domains"/>
    <property type="match status" value="1"/>
</dbReference>
<dbReference type="EMBL" id="AYUF01000402">
    <property type="protein sequence ID" value="ETK02143.1"/>
    <property type="molecule type" value="Genomic_DNA"/>
</dbReference>
<name>W2C522_9BACT</name>
<dbReference type="AlphaFoldDB" id="W2C522"/>
<dbReference type="GO" id="GO:0003677">
    <property type="term" value="F:DNA binding"/>
    <property type="evidence" value="ECO:0007669"/>
    <property type="project" value="InterPro"/>
</dbReference>
<evidence type="ECO:0000313" key="2">
    <source>
        <dbReference type="Proteomes" id="UP000018837"/>
    </source>
</evidence>
<accession>W2C522</accession>